<organism evidence="13 14">
    <name type="scientific">Ciceribacter lividus</name>
    <dbReference type="NCBI Taxonomy" id="1197950"/>
    <lineage>
        <taxon>Bacteria</taxon>
        <taxon>Pseudomonadati</taxon>
        <taxon>Pseudomonadota</taxon>
        <taxon>Alphaproteobacteria</taxon>
        <taxon>Hyphomicrobiales</taxon>
        <taxon>Rhizobiaceae</taxon>
        <taxon>Ciceribacter</taxon>
    </lineage>
</organism>
<evidence type="ECO:0000256" key="4">
    <source>
        <dbReference type="ARBA" id="ARBA00022679"/>
    </source>
</evidence>
<dbReference type="SMART" id="SM00388">
    <property type="entry name" value="HisKA"/>
    <property type="match status" value="1"/>
</dbReference>
<proteinExistence type="predicted"/>
<dbReference type="SUPFAM" id="SSF55874">
    <property type="entry name" value="ATPase domain of HSP90 chaperone/DNA topoisomerase II/histidine kinase"/>
    <property type="match status" value="1"/>
</dbReference>
<keyword evidence="6 13" id="KW-0418">Kinase</keyword>
<dbReference type="CDD" id="cd00082">
    <property type="entry name" value="HisKA"/>
    <property type="match status" value="1"/>
</dbReference>
<dbReference type="Proteomes" id="UP000252582">
    <property type="component" value="Unassembled WGS sequence"/>
</dbReference>
<evidence type="ECO:0000259" key="10">
    <source>
        <dbReference type="PROSITE" id="PS50109"/>
    </source>
</evidence>
<evidence type="ECO:0000256" key="5">
    <source>
        <dbReference type="ARBA" id="ARBA00022741"/>
    </source>
</evidence>
<evidence type="ECO:0000256" key="1">
    <source>
        <dbReference type="ARBA" id="ARBA00000085"/>
    </source>
</evidence>
<keyword evidence="7" id="KW-0067">ATP-binding</keyword>
<keyword evidence="9" id="KW-0472">Membrane</keyword>
<protein>
    <recommendedName>
        <fullName evidence="2">histidine kinase</fullName>
        <ecNumber evidence="2">2.7.13.3</ecNumber>
    </recommendedName>
</protein>
<dbReference type="Gene3D" id="3.30.565.10">
    <property type="entry name" value="Histidine kinase-like ATPase, C-terminal domain"/>
    <property type="match status" value="1"/>
</dbReference>
<dbReference type="NCBIfam" id="TIGR00229">
    <property type="entry name" value="sensory_box"/>
    <property type="match status" value="1"/>
</dbReference>
<dbReference type="PROSITE" id="PS50109">
    <property type="entry name" value="HIS_KIN"/>
    <property type="match status" value="1"/>
</dbReference>
<dbReference type="InterPro" id="IPR003594">
    <property type="entry name" value="HATPase_dom"/>
</dbReference>
<feature type="domain" description="PAS" evidence="11">
    <location>
        <begin position="267"/>
        <end position="323"/>
    </location>
</feature>
<dbReference type="Gene3D" id="3.30.450.20">
    <property type="entry name" value="PAS domain"/>
    <property type="match status" value="1"/>
</dbReference>
<dbReference type="Gene3D" id="1.10.287.130">
    <property type="match status" value="1"/>
</dbReference>
<dbReference type="SUPFAM" id="SSF55785">
    <property type="entry name" value="PYP-like sensor domain (PAS domain)"/>
    <property type="match status" value="1"/>
</dbReference>
<dbReference type="InterPro" id="IPR000700">
    <property type="entry name" value="PAS-assoc_C"/>
</dbReference>
<dbReference type="InterPro" id="IPR013767">
    <property type="entry name" value="PAS_fold"/>
</dbReference>
<sequence>MIPLVTIVVLTAMISLLLWAINYNENERLRTTLISDALWVEQTLRFQLSVDEDAIARLALDHAHHQIGLPQFGDRARIHLQNNPEVLSIALFDADGRPVFSVPEGAGSGSGATSPLPNRATAAASVRPIYGPLTKTSDGDLVTSISTALGDGGSVSAVISIRSLIARQIPWWITEKYAVQLVDIDNAVLAEKTRVEPTDTSLTHKISFDPPLAGAWLAISSYRVGGNLSNNLLVAGVLGLSLFAVFSLLVLYRNGLKRQAAEMRLRSEMAFRRSMEESLTVGLRARDHDGKILYVNNAFCQMTGFTAEELTGRKPPMPYWHEDRIAETLARHEALNKGGLKIQSFETCFRRRDGSDLEVQVFEAPLVDAHGRHRGWMGSIIDISDQKRAAEIARVQSQNLQRTGRLVTLGEMASSLAHELNQPLAAIASYAAGSLNLLQSPDCDHRQVVGALEKLSLQTERAGQIIRRIQDFVRKRDPKFQDVELASVIVETASFLEADASNHNATIKVFAPKGLAPVRADRILMEQVMINLMRNGIEAMGGPSARHVRLEVELRQEDDHQVIEVRDSGPGISPTVAGRLFEPFVTSKQDGMGMGLNICRTIIELHHGRLEHRPSPTGGTVFSIVLPVPQPERAAAE</sequence>
<dbReference type="PANTHER" id="PTHR43065">
    <property type="entry name" value="SENSOR HISTIDINE KINASE"/>
    <property type="match status" value="1"/>
</dbReference>
<dbReference type="InterPro" id="IPR035965">
    <property type="entry name" value="PAS-like_dom_sf"/>
</dbReference>
<dbReference type="InterPro" id="IPR005467">
    <property type="entry name" value="His_kinase_dom"/>
</dbReference>
<keyword evidence="5" id="KW-0547">Nucleotide-binding</keyword>
<dbReference type="SMART" id="SM00091">
    <property type="entry name" value="PAS"/>
    <property type="match status" value="1"/>
</dbReference>
<feature type="domain" description="Histidine kinase" evidence="10">
    <location>
        <begin position="415"/>
        <end position="630"/>
    </location>
</feature>
<evidence type="ECO:0000256" key="9">
    <source>
        <dbReference type="SAM" id="Phobius"/>
    </source>
</evidence>
<dbReference type="Pfam" id="PF00512">
    <property type="entry name" value="HisKA"/>
    <property type="match status" value="1"/>
</dbReference>
<dbReference type="InterPro" id="IPR036890">
    <property type="entry name" value="HATPase_C_sf"/>
</dbReference>
<keyword evidence="14" id="KW-1185">Reference proteome</keyword>
<dbReference type="Pfam" id="PF00989">
    <property type="entry name" value="PAS"/>
    <property type="match status" value="1"/>
</dbReference>
<dbReference type="SUPFAM" id="SSF47384">
    <property type="entry name" value="Homodimeric domain of signal transducing histidine kinase"/>
    <property type="match status" value="1"/>
</dbReference>
<gene>
    <name evidence="13" type="ORF">DFR48_103291</name>
</gene>
<keyword evidence="9" id="KW-0812">Transmembrane</keyword>
<evidence type="ECO:0000259" key="12">
    <source>
        <dbReference type="PROSITE" id="PS50113"/>
    </source>
</evidence>
<dbReference type="CDD" id="cd18773">
    <property type="entry name" value="PDC1_HK_sensor"/>
    <property type="match status" value="1"/>
</dbReference>
<dbReference type="InterPro" id="IPR036097">
    <property type="entry name" value="HisK_dim/P_sf"/>
</dbReference>
<dbReference type="Pfam" id="PF02518">
    <property type="entry name" value="HATPase_c"/>
    <property type="match status" value="1"/>
</dbReference>
<dbReference type="PRINTS" id="PR00344">
    <property type="entry name" value="BCTRLSENSOR"/>
</dbReference>
<dbReference type="InterPro" id="IPR001610">
    <property type="entry name" value="PAC"/>
</dbReference>
<evidence type="ECO:0000256" key="2">
    <source>
        <dbReference type="ARBA" id="ARBA00012438"/>
    </source>
</evidence>
<dbReference type="PROSITE" id="PS50113">
    <property type="entry name" value="PAC"/>
    <property type="match status" value="1"/>
</dbReference>
<feature type="transmembrane region" description="Helical" evidence="9">
    <location>
        <begin position="232"/>
        <end position="252"/>
    </location>
</feature>
<evidence type="ECO:0000256" key="8">
    <source>
        <dbReference type="ARBA" id="ARBA00023012"/>
    </source>
</evidence>
<evidence type="ECO:0000256" key="6">
    <source>
        <dbReference type="ARBA" id="ARBA00022777"/>
    </source>
</evidence>
<dbReference type="SMART" id="SM00086">
    <property type="entry name" value="PAC"/>
    <property type="match status" value="1"/>
</dbReference>
<dbReference type="PROSITE" id="PS50112">
    <property type="entry name" value="PAS"/>
    <property type="match status" value="1"/>
</dbReference>
<dbReference type="CDD" id="cd00130">
    <property type="entry name" value="PAS"/>
    <property type="match status" value="1"/>
</dbReference>
<keyword evidence="9" id="KW-1133">Transmembrane helix</keyword>
<evidence type="ECO:0000313" key="13">
    <source>
        <dbReference type="EMBL" id="RCW27328.1"/>
    </source>
</evidence>
<dbReference type="GO" id="GO:0005524">
    <property type="term" value="F:ATP binding"/>
    <property type="evidence" value="ECO:0007669"/>
    <property type="project" value="UniProtKB-KW"/>
</dbReference>
<evidence type="ECO:0000256" key="7">
    <source>
        <dbReference type="ARBA" id="ARBA00022840"/>
    </source>
</evidence>
<dbReference type="PANTHER" id="PTHR43065:SF10">
    <property type="entry name" value="PEROXIDE STRESS-ACTIVATED HISTIDINE KINASE MAK3"/>
    <property type="match status" value="1"/>
</dbReference>
<evidence type="ECO:0000256" key="3">
    <source>
        <dbReference type="ARBA" id="ARBA00022553"/>
    </source>
</evidence>
<dbReference type="SMART" id="SM00387">
    <property type="entry name" value="HATPase_c"/>
    <property type="match status" value="1"/>
</dbReference>
<dbReference type="InterPro" id="IPR003661">
    <property type="entry name" value="HisK_dim/P_dom"/>
</dbReference>
<keyword evidence="4" id="KW-0808">Transferase</keyword>
<evidence type="ECO:0000313" key="14">
    <source>
        <dbReference type="Proteomes" id="UP000252582"/>
    </source>
</evidence>
<accession>A0A6I7HQ21</accession>
<feature type="domain" description="PAC" evidence="12">
    <location>
        <begin position="343"/>
        <end position="395"/>
    </location>
</feature>
<comment type="caution">
    <text evidence="13">The sequence shown here is derived from an EMBL/GenBank/DDBJ whole genome shotgun (WGS) entry which is preliminary data.</text>
</comment>
<keyword evidence="8" id="KW-0902">Two-component regulatory system</keyword>
<evidence type="ECO:0000259" key="11">
    <source>
        <dbReference type="PROSITE" id="PS50112"/>
    </source>
</evidence>
<dbReference type="InterPro" id="IPR004358">
    <property type="entry name" value="Sig_transdc_His_kin-like_C"/>
</dbReference>
<dbReference type="EMBL" id="QPIX01000003">
    <property type="protein sequence ID" value="RCW27328.1"/>
    <property type="molecule type" value="Genomic_DNA"/>
</dbReference>
<comment type="catalytic activity">
    <reaction evidence="1">
        <text>ATP + protein L-histidine = ADP + protein N-phospho-L-histidine.</text>
        <dbReference type="EC" id="2.7.13.3"/>
    </reaction>
</comment>
<keyword evidence="3" id="KW-0597">Phosphoprotein</keyword>
<dbReference type="GO" id="GO:0000155">
    <property type="term" value="F:phosphorelay sensor kinase activity"/>
    <property type="evidence" value="ECO:0007669"/>
    <property type="project" value="InterPro"/>
</dbReference>
<reference evidence="13 14" key="1">
    <citation type="submission" date="2018-07" db="EMBL/GenBank/DDBJ databases">
        <title>Genomic Encyclopedia of Type Strains, Phase IV (KMG-IV): sequencing the most valuable type-strain genomes for metagenomic binning, comparative biology and taxonomic classification.</title>
        <authorList>
            <person name="Goeker M."/>
        </authorList>
    </citation>
    <scope>NUCLEOTIDE SEQUENCE [LARGE SCALE GENOMIC DNA]</scope>
    <source>
        <strain evidence="13 14">DSM 25528</strain>
    </source>
</reference>
<dbReference type="GO" id="GO:0006355">
    <property type="term" value="P:regulation of DNA-templated transcription"/>
    <property type="evidence" value="ECO:0007669"/>
    <property type="project" value="InterPro"/>
</dbReference>
<dbReference type="AlphaFoldDB" id="A0A6I7HQ21"/>
<dbReference type="EC" id="2.7.13.3" evidence="2"/>
<dbReference type="InterPro" id="IPR000014">
    <property type="entry name" value="PAS"/>
</dbReference>
<name>A0A6I7HQ21_9HYPH</name>